<feature type="compositionally biased region" description="Polar residues" evidence="1">
    <location>
        <begin position="246"/>
        <end position="256"/>
    </location>
</feature>
<evidence type="ECO:0000313" key="5">
    <source>
        <dbReference type="Proteomes" id="UP000436181"/>
    </source>
</evidence>
<keyword evidence="5" id="KW-1185">Reference proteome</keyword>
<name>A0ABQ6VHY7_9CORY</name>
<evidence type="ECO:0000256" key="1">
    <source>
        <dbReference type="SAM" id="MobiDB-lite"/>
    </source>
</evidence>
<accession>A0ABQ6VHY7</accession>
<evidence type="ECO:0000256" key="2">
    <source>
        <dbReference type="SAM" id="Phobius"/>
    </source>
</evidence>
<sequence>MSKFLVFGLVVLALIASLLMLYFDSEVWLKIAVITALWAGFLGAVLATRYASQLDSIEDDARLRDIAHRAELDREKAEHREREAKLAEEYKQRESRTRDEHIEALRSELVQMRIQLAKMSGREFPEDEQAAVQAHAERIRELDSAAASEVLNPTRNAANRDRANVAAPSPAAPKAEPRKPGSGSSSFSTGSFAAISWTGQDAEETAQIPLVVDTSSMDSAAHTAAHTPSHAASHSAEHAAEHAAQPDSTESGSAQPSHHRHRAPETPEAQPTGGRRRADDSERSLTVAELMSRFKK</sequence>
<dbReference type="InterPro" id="IPR046706">
    <property type="entry name" value="DUF6779"/>
</dbReference>
<evidence type="ECO:0000313" key="4">
    <source>
        <dbReference type="EMBL" id="KAB3519856.1"/>
    </source>
</evidence>
<dbReference type="Proteomes" id="UP000436181">
    <property type="component" value="Unassembled WGS sequence"/>
</dbReference>
<feature type="domain" description="DUF6779" evidence="3">
    <location>
        <begin position="29"/>
        <end position="138"/>
    </location>
</feature>
<comment type="caution">
    <text evidence="4">The sequence shown here is derived from an EMBL/GenBank/DDBJ whole genome shotgun (WGS) entry which is preliminary data.</text>
</comment>
<proteinExistence type="predicted"/>
<reference evidence="4 5" key="1">
    <citation type="submission" date="2019-10" db="EMBL/GenBank/DDBJ databases">
        <title>Corynebacterium sp novel species isolated from the respiratory tract of Marmot.</title>
        <authorList>
            <person name="Zhang G."/>
        </authorList>
    </citation>
    <scope>NUCLEOTIDE SEQUENCE [LARGE SCALE GENOMIC DNA]</scope>
    <source>
        <strain evidence="4 5">336</strain>
    </source>
</reference>
<feature type="region of interest" description="Disordered" evidence="1">
    <location>
        <begin position="217"/>
        <end position="296"/>
    </location>
</feature>
<gene>
    <name evidence="4" type="ORF">F8377_08050</name>
</gene>
<feature type="region of interest" description="Disordered" evidence="1">
    <location>
        <begin position="145"/>
        <end position="187"/>
    </location>
</feature>
<keyword evidence="2" id="KW-1133">Transmembrane helix</keyword>
<feature type="transmembrane region" description="Helical" evidence="2">
    <location>
        <begin position="28"/>
        <end position="47"/>
    </location>
</feature>
<dbReference type="EMBL" id="WBZJ01000003">
    <property type="protein sequence ID" value="KAB3519856.1"/>
    <property type="molecule type" value="Genomic_DNA"/>
</dbReference>
<protein>
    <recommendedName>
        <fullName evidence="3">DUF6779 domain-containing protein</fullName>
    </recommendedName>
</protein>
<dbReference type="RefSeq" id="WP_151844633.1">
    <property type="nucleotide sequence ID" value="NZ_WBZJ01000003.1"/>
</dbReference>
<keyword evidence="2" id="KW-0472">Membrane</keyword>
<keyword evidence="2" id="KW-0812">Transmembrane</keyword>
<organism evidence="4 5">
    <name type="scientific">Corynebacterium zhongnanshanii</name>
    <dbReference type="NCBI Taxonomy" id="2768834"/>
    <lineage>
        <taxon>Bacteria</taxon>
        <taxon>Bacillati</taxon>
        <taxon>Actinomycetota</taxon>
        <taxon>Actinomycetes</taxon>
        <taxon>Mycobacteriales</taxon>
        <taxon>Corynebacteriaceae</taxon>
        <taxon>Corynebacterium</taxon>
    </lineage>
</organism>
<feature type="compositionally biased region" description="Low complexity" evidence="1">
    <location>
        <begin position="219"/>
        <end position="234"/>
    </location>
</feature>
<feature type="compositionally biased region" description="Low complexity" evidence="1">
    <location>
        <begin position="164"/>
        <end position="187"/>
    </location>
</feature>
<dbReference type="Pfam" id="PF20570">
    <property type="entry name" value="DUF6779"/>
    <property type="match status" value="1"/>
</dbReference>
<evidence type="ECO:0000259" key="3">
    <source>
        <dbReference type="Pfam" id="PF20570"/>
    </source>
</evidence>
<feature type="region of interest" description="Disordered" evidence="1">
    <location>
        <begin position="74"/>
        <end position="93"/>
    </location>
</feature>